<sequence>MNFYASEHYLDAVAAVYFKGQRARIEDVQIGDEVLRLLVVNDKRVITRHQFLDFHQPLLETETRGATRNGRYAPAVARRVIERTQWDPAQFPGLELAPYVDWSQFPEYDDYKAYLLKHHKSLVRDRERRGRSLAAAHGELVFTMNDTQADVFDAAQRWKSRQLRDSGLADYFAAPHTMEFLEALRSRGQLVASTLRASGQLLSLWIGFVHDRTWSGWIFTYDPAFRKYSVGHQLLSFMLSESHRLGHREFDFSIGSEDYKMIYATHGRVLGSIGQPPLGQRLIGYAKDELRDRTPKLFDAARNLKKRIDGTLPTQLVAGQTGPAKA</sequence>
<proteinExistence type="predicted"/>
<evidence type="ECO:0000313" key="2">
    <source>
        <dbReference type="EMBL" id="ABD86236.1"/>
    </source>
</evidence>
<dbReference type="InterPro" id="IPR038740">
    <property type="entry name" value="BioF2-like_GNAT_dom"/>
</dbReference>
<dbReference type="STRING" id="316056.RPC_0664"/>
<dbReference type="RefSeq" id="WP_011471144.1">
    <property type="nucleotide sequence ID" value="NC_007925.1"/>
</dbReference>
<name>Q21BK0_RHOPB</name>
<dbReference type="OrthoDB" id="8193702at2"/>
<dbReference type="eggNOG" id="COG5653">
    <property type="taxonomic scope" value="Bacteria"/>
</dbReference>
<dbReference type="Pfam" id="PF13480">
    <property type="entry name" value="Acetyltransf_6"/>
    <property type="match status" value="1"/>
</dbReference>
<gene>
    <name evidence="2" type="ordered locus">RPC_0664</name>
</gene>
<dbReference type="SUPFAM" id="SSF55729">
    <property type="entry name" value="Acyl-CoA N-acyltransferases (Nat)"/>
    <property type="match status" value="1"/>
</dbReference>
<dbReference type="KEGG" id="rpc:RPC_0664"/>
<dbReference type="InterPro" id="IPR016181">
    <property type="entry name" value="Acyl_CoA_acyltransferase"/>
</dbReference>
<reference evidence="2" key="1">
    <citation type="submission" date="2006-03" db="EMBL/GenBank/DDBJ databases">
        <title>Complete sequence of Rhodopseudomonas palustris BisB18.</title>
        <authorList>
            <consortium name="US DOE Joint Genome Institute"/>
            <person name="Copeland A."/>
            <person name="Lucas S."/>
            <person name="Lapidus A."/>
            <person name="Barry K."/>
            <person name="Detter J.C."/>
            <person name="Glavina del Rio T."/>
            <person name="Hammon N."/>
            <person name="Israni S."/>
            <person name="Dalin E."/>
            <person name="Tice H."/>
            <person name="Pitluck S."/>
            <person name="Chain P."/>
            <person name="Malfatti S."/>
            <person name="Shin M."/>
            <person name="Vergez L."/>
            <person name="Schmutz J."/>
            <person name="Larimer F."/>
            <person name="Land M."/>
            <person name="Hauser L."/>
            <person name="Pelletier D.A."/>
            <person name="Kyrpides N."/>
            <person name="Anderson I."/>
            <person name="Oda Y."/>
            <person name="Harwood C.S."/>
            <person name="Richardson P."/>
        </authorList>
    </citation>
    <scope>NUCLEOTIDE SEQUENCE [LARGE SCALE GENOMIC DNA]</scope>
    <source>
        <strain evidence="2">BisB18</strain>
    </source>
</reference>
<dbReference type="HOGENOM" id="CLU_852265_0_0_5"/>
<dbReference type="EMBL" id="CP000301">
    <property type="protein sequence ID" value="ABD86236.1"/>
    <property type="molecule type" value="Genomic_DNA"/>
</dbReference>
<organism evidence="2">
    <name type="scientific">Rhodopseudomonas palustris (strain BisB18)</name>
    <dbReference type="NCBI Taxonomy" id="316056"/>
    <lineage>
        <taxon>Bacteria</taxon>
        <taxon>Pseudomonadati</taxon>
        <taxon>Pseudomonadota</taxon>
        <taxon>Alphaproteobacteria</taxon>
        <taxon>Hyphomicrobiales</taxon>
        <taxon>Nitrobacteraceae</taxon>
        <taxon>Rhodopseudomonas</taxon>
    </lineage>
</organism>
<evidence type="ECO:0000259" key="1">
    <source>
        <dbReference type="Pfam" id="PF13480"/>
    </source>
</evidence>
<protein>
    <submittedName>
        <fullName evidence="2">Protein involved in cellulose biosynthesis (CelD)-like</fullName>
    </submittedName>
</protein>
<feature type="domain" description="BioF2-like acetyltransferase" evidence="1">
    <location>
        <begin position="124"/>
        <end position="260"/>
    </location>
</feature>
<accession>Q21BK0</accession>
<dbReference type="AlphaFoldDB" id="Q21BK0"/>